<feature type="domain" description="FMN-binding" evidence="2">
    <location>
        <begin position="104"/>
        <end position="172"/>
    </location>
</feature>
<dbReference type="Pfam" id="PF04205">
    <property type="entry name" value="FMN_bind"/>
    <property type="match status" value="1"/>
</dbReference>
<keyword evidence="4" id="KW-1185">Reference proteome</keyword>
<proteinExistence type="predicted"/>
<gene>
    <name evidence="3" type="ORF">DFO77_10550</name>
</gene>
<comment type="caution">
    <text evidence="3">The sequence shown here is derived from an EMBL/GenBank/DDBJ whole genome shotgun (WGS) entry which is preliminary data.</text>
</comment>
<protein>
    <submittedName>
        <fullName evidence="3">FMN-binding protein</fullName>
    </submittedName>
</protein>
<sequence>MKMRGLLVLLGLMFGWVLAQDQPEYQNRALERALAKDGIAGFTNLSEVGIPDSIQTTSMGKFFEISPAGDQYKYVYAGRVNSCRAGGCSTQAKSAGNSEYFDYFILFDADKSVQVVKVFNYQATHGYEITSRGWLKQFAGHDGSESLQVNKNIDAISGATISVQAITEDVQRQTALLQRMEI</sequence>
<dbReference type="EMBL" id="QPIZ01000005">
    <property type="protein sequence ID" value="RCW37542.1"/>
    <property type="molecule type" value="Genomic_DNA"/>
</dbReference>
<feature type="signal peptide" evidence="1">
    <location>
        <begin position="1"/>
        <end position="19"/>
    </location>
</feature>
<dbReference type="GO" id="GO:0010181">
    <property type="term" value="F:FMN binding"/>
    <property type="evidence" value="ECO:0007669"/>
    <property type="project" value="InterPro"/>
</dbReference>
<organism evidence="3 4">
    <name type="scientific">Marinilabilia salmonicolor</name>
    <dbReference type="NCBI Taxonomy" id="989"/>
    <lineage>
        <taxon>Bacteria</taxon>
        <taxon>Pseudomonadati</taxon>
        <taxon>Bacteroidota</taxon>
        <taxon>Bacteroidia</taxon>
        <taxon>Marinilabiliales</taxon>
        <taxon>Marinilabiliaceae</taxon>
        <taxon>Marinilabilia</taxon>
    </lineage>
</organism>
<feature type="chain" id="PRO_5030056588" evidence="1">
    <location>
        <begin position="20"/>
        <end position="182"/>
    </location>
</feature>
<evidence type="ECO:0000313" key="4">
    <source>
        <dbReference type="Proteomes" id="UP000252733"/>
    </source>
</evidence>
<dbReference type="STRING" id="1168289.GCA_000259075_03416"/>
<evidence type="ECO:0000259" key="2">
    <source>
        <dbReference type="Pfam" id="PF04205"/>
    </source>
</evidence>
<keyword evidence="1" id="KW-0732">Signal</keyword>
<dbReference type="Proteomes" id="UP000252733">
    <property type="component" value="Unassembled WGS sequence"/>
</dbReference>
<accession>A0A2T0XBS6</accession>
<dbReference type="GO" id="GO:0016020">
    <property type="term" value="C:membrane"/>
    <property type="evidence" value="ECO:0007669"/>
    <property type="project" value="InterPro"/>
</dbReference>
<evidence type="ECO:0000313" key="3">
    <source>
        <dbReference type="EMBL" id="RCW37542.1"/>
    </source>
</evidence>
<reference evidence="3 4" key="1">
    <citation type="submission" date="2018-07" db="EMBL/GenBank/DDBJ databases">
        <title>Freshwater and sediment microbial communities from various areas in North America, analyzing microbe dynamics in response to fracking.</title>
        <authorList>
            <person name="Lamendella R."/>
        </authorList>
    </citation>
    <scope>NUCLEOTIDE SEQUENCE [LARGE SCALE GENOMIC DNA]</scope>
    <source>
        <strain evidence="3 4">160A</strain>
    </source>
</reference>
<dbReference type="AlphaFoldDB" id="A0A2T0XBS6"/>
<name>A0A2T0XBS6_9BACT</name>
<dbReference type="OrthoDB" id="9778782at2"/>
<dbReference type="InterPro" id="IPR007329">
    <property type="entry name" value="FMN-bd"/>
</dbReference>
<evidence type="ECO:0000256" key="1">
    <source>
        <dbReference type="SAM" id="SignalP"/>
    </source>
</evidence>